<evidence type="ECO:0000259" key="6">
    <source>
        <dbReference type="Pfam" id="PF04116"/>
    </source>
</evidence>
<dbReference type="Proteomes" id="UP000663828">
    <property type="component" value="Unassembled WGS sequence"/>
</dbReference>
<dbReference type="GO" id="GO:0016020">
    <property type="term" value="C:membrane"/>
    <property type="evidence" value="ECO:0007669"/>
    <property type="project" value="UniProtKB-SubCell"/>
</dbReference>
<keyword evidence="4 5" id="KW-0472">Membrane</keyword>
<name>A0A815GSA9_ADIRI</name>
<evidence type="ECO:0000313" key="8">
    <source>
        <dbReference type="EMBL" id="CAF1532128.1"/>
    </source>
</evidence>
<dbReference type="GO" id="GO:0016491">
    <property type="term" value="F:oxidoreductase activity"/>
    <property type="evidence" value="ECO:0007669"/>
    <property type="project" value="InterPro"/>
</dbReference>
<comment type="caution">
    <text evidence="7">The sequence shown here is derived from an EMBL/GenBank/DDBJ whole genome shotgun (WGS) entry which is preliminary data.</text>
</comment>
<keyword evidence="3 5" id="KW-1133">Transmembrane helix</keyword>
<feature type="domain" description="Fatty acid hydroxylase" evidence="6">
    <location>
        <begin position="83"/>
        <end position="218"/>
    </location>
</feature>
<proteinExistence type="predicted"/>
<evidence type="ECO:0000256" key="5">
    <source>
        <dbReference type="SAM" id="Phobius"/>
    </source>
</evidence>
<keyword evidence="2 5" id="KW-0812">Transmembrane</keyword>
<gene>
    <name evidence="7" type="ORF">EDS130_LOCUS32806</name>
    <name evidence="8" type="ORF">XAT740_LOCUS41547</name>
</gene>
<feature type="transmembrane region" description="Helical" evidence="5">
    <location>
        <begin position="140"/>
        <end position="164"/>
    </location>
</feature>
<evidence type="ECO:0000313" key="9">
    <source>
        <dbReference type="Proteomes" id="UP000663828"/>
    </source>
</evidence>
<keyword evidence="9" id="KW-1185">Reference proteome</keyword>
<sequence>MILTSIIFYYSYVNITYEKWLKKTNPKYPSPENIRTEILLMLKGIFSGTFCPSLTLYLISKKKIESYCGIDQYGWIYFTLSFFLSWLFVDLFEFYYHRLGHKIDSLWNIHKSHHQFYNPSPFSVIAEDYIDQIIGSSPLLLIPLLIPINIDLLFFQFSIFFYGYGIYLHWGYEFSYPDAHHWLLNTSYQHYLHHAVSTKNRPYHTGFFFKIWDQLFGSIYPEEKCSCVKCQIKQGKRTIEEFHRIEKPDYSILLNYRFWIGK</sequence>
<evidence type="ECO:0000313" key="10">
    <source>
        <dbReference type="Proteomes" id="UP000663852"/>
    </source>
</evidence>
<evidence type="ECO:0000256" key="4">
    <source>
        <dbReference type="ARBA" id="ARBA00023136"/>
    </source>
</evidence>
<dbReference type="GO" id="GO:0008610">
    <property type="term" value="P:lipid biosynthetic process"/>
    <property type="evidence" value="ECO:0007669"/>
    <property type="project" value="InterPro"/>
</dbReference>
<dbReference type="PANTHER" id="PTHR11863">
    <property type="entry name" value="STEROL DESATURASE"/>
    <property type="match status" value="1"/>
</dbReference>
<dbReference type="Proteomes" id="UP000663852">
    <property type="component" value="Unassembled WGS sequence"/>
</dbReference>
<reference evidence="7" key="1">
    <citation type="submission" date="2021-02" db="EMBL/GenBank/DDBJ databases">
        <authorList>
            <person name="Nowell W R."/>
        </authorList>
    </citation>
    <scope>NUCLEOTIDE SEQUENCE</scope>
</reference>
<feature type="transmembrane region" description="Helical" evidence="5">
    <location>
        <begin position="38"/>
        <end position="60"/>
    </location>
</feature>
<accession>A0A815GSA9</accession>
<organism evidence="7 10">
    <name type="scientific">Adineta ricciae</name>
    <name type="common">Rotifer</name>
    <dbReference type="NCBI Taxonomy" id="249248"/>
    <lineage>
        <taxon>Eukaryota</taxon>
        <taxon>Metazoa</taxon>
        <taxon>Spiralia</taxon>
        <taxon>Gnathifera</taxon>
        <taxon>Rotifera</taxon>
        <taxon>Eurotatoria</taxon>
        <taxon>Bdelloidea</taxon>
        <taxon>Adinetida</taxon>
        <taxon>Adinetidae</taxon>
        <taxon>Adineta</taxon>
    </lineage>
</organism>
<evidence type="ECO:0000256" key="2">
    <source>
        <dbReference type="ARBA" id="ARBA00022692"/>
    </source>
</evidence>
<dbReference type="GO" id="GO:0005506">
    <property type="term" value="F:iron ion binding"/>
    <property type="evidence" value="ECO:0007669"/>
    <property type="project" value="InterPro"/>
</dbReference>
<comment type="subcellular location">
    <subcellularLocation>
        <location evidence="1">Membrane</location>
    </subcellularLocation>
</comment>
<feature type="transmembrane region" description="Helical" evidence="5">
    <location>
        <begin position="72"/>
        <end position="89"/>
    </location>
</feature>
<dbReference type="InterPro" id="IPR006694">
    <property type="entry name" value="Fatty_acid_hydroxylase"/>
</dbReference>
<dbReference type="EMBL" id="CAJNOR010004869">
    <property type="protein sequence ID" value="CAF1532128.1"/>
    <property type="molecule type" value="Genomic_DNA"/>
</dbReference>
<dbReference type="InterPro" id="IPR050307">
    <property type="entry name" value="Sterol_Desaturase_Related"/>
</dbReference>
<protein>
    <recommendedName>
        <fullName evidence="6">Fatty acid hydroxylase domain-containing protein</fullName>
    </recommendedName>
</protein>
<evidence type="ECO:0000256" key="3">
    <source>
        <dbReference type="ARBA" id="ARBA00022989"/>
    </source>
</evidence>
<dbReference type="OrthoDB" id="408954at2759"/>
<dbReference type="AlphaFoldDB" id="A0A815GSA9"/>
<evidence type="ECO:0000313" key="7">
    <source>
        <dbReference type="EMBL" id="CAF1342299.1"/>
    </source>
</evidence>
<dbReference type="EMBL" id="CAJNOJ010000255">
    <property type="protein sequence ID" value="CAF1342299.1"/>
    <property type="molecule type" value="Genomic_DNA"/>
</dbReference>
<evidence type="ECO:0000256" key="1">
    <source>
        <dbReference type="ARBA" id="ARBA00004370"/>
    </source>
</evidence>
<dbReference type="Pfam" id="PF04116">
    <property type="entry name" value="FA_hydroxylase"/>
    <property type="match status" value="1"/>
</dbReference>